<comment type="caution">
    <text evidence="2">The sequence shown here is derived from an EMBL/GenBank/DDBJ whole genome shotgun (WGS) entry which is preliminary data.</text>
</comment>
<gene>
    <name evidence="2" type="ORF">B7P43_G14406</name>
</gene>
<reference evidence="2 3" key="1">
    <citation type="submission" date="2017-12" db="EMBL/GenBank/DDBJ databases">
        <title>Hemimetabolous genomes reveal molecular basis of termite eusociality.</title>
        <authorList>
            <person name="Harrison M.C."/>
            <person name="Jongepier E."/>
            <person name="Robertson H.M."/>
            <person name="Arning N."/>
            <person name="Bitard-Feildel T."/>
            <person name="Chao H."/>
            <person name="Childers C.P."/>
            <person name="Dinh H."/>
            <person name="Doddapaneni H."/>
            <person name="Dugan S."/>
            <person name="Gowin J."/>
            <person name="Greiner C."/>
            <person name="Han Y."/>
            <person name="Hu H."/>
            <person name="Hughes D.S.T."/>
            <person name="Huylmans A.-K."/>
            <person name="Kemena C."/>
            <person name="Kremer L.P.M."/>
            <person name="Lee S.L."/>
            <person name="Lopez-Ezquerra A."/>
            <person name="Mallet L."/>
            <person name="Monroy-Kuhn J.M."/>
            <person name="Moser A."/>
            <person name="Murali S.C."/>
            <person name="Muzny D.M."/>
            <person name="Otani S."/>
            <person name="Piulachs M.-D."/>
            <person name="Poelchau M."/>
            <person name="Qu J."/>
            <person name="Schaub F."/>
            <person name="Wada-Katsumata A."/>
            <person name="Worley K.C."/>
            <person name="Xie Q."/>
            <person name="Ylla G."/>
            <person name="Poulsen M."/>
            <person name="Gibbs R.A."/>
            <person name="Schal C."/>
            <person name="Richards S."/>
            <person name="Belles X."/>
            <person name="Korb J."/>
            <person name="Bornberg-Bauer E."/>
        </authorList>
    </citation>
    <scope>NUCLEOTIDE SEQUENCE [LARGE SCALE GENOMIC DNA]</scope>
    <source>
        <tissue evidence="2">Whole body</tissue>
    </source>
</reference>
<dbReference type="AlphaFoldDB" id="A0A2J7RKK2"/>
<evidence type="ECO:0000313" key="2">
    <source>
        <dbReference type="EMBL" id="PNF41352.1"/>
    </source>
</evidence>
<accession>A0A2J7RKK2</accession>
<dbReference type="EMBL" id="NEVH01002717">
    <property type="protein sequence ID" value="PNF41352.1"/>
    <property type="molecule type" value="Genomic_DNA"/>
</dbReference>
<evidence type="ECO:0000313" key="3">
    <source>
        <dbReference type="Proteomes" id="UP000235965"/>
    </source>
</evidence>
<dbReference type="InParanoid" id="A0A2J7RKK2"/>
<proteinExistence type="predicted"/>
<name>A0A2J7RKK2_9NEOP</name>
<sequence length="166" mass="19238">MRLAAPCRKTSRRATVARRWRIAFKKDIPLGTFGCQRKEVTATGIKITRCVGHRRMGQIKNKVAPDITKKRTFGKRLWKSPERNTVIRNRGLRQQLQLRNEVTDLGGEQPRYVKEADLRKTARLQIAKRVAGFSVCLRHGKDWTLWRGRPPPKRKKTQGTEEEPAK</sequence>
<dbReference type="Proteomes" id="UP000235965">
    <property type="component" value="Unassembled WGS sequence"/>
</dbReference>
<feature type="region of interest" description="Disordered" evidence="1">
    <location>
        <begin position="144"/>
        <end position="166"/>
    </location>
</feature>
<organism evidence="2 3">
    <name type="scientific">Cryptotermes secundus</name>
    <dbReference type="NCBI Taxonomy" id="105785"/>
    <lineage>
        <taxon>Eukaryota</taxon>
        <taxon>Metazoa</taxon>
        <taxon>Ecdysozoa</taxon>
        <taxon>Arthropoda</taxon>
        <taxon>Hexapoda</taxon>
        <taxon>Insecta</taxon>
        <taxon>Pterygota</taxon>
        <taxon>Neoptera</taxon>
        <taxon>Polyneoptera</taxon>
        <taxon>Dictyoptera</taxon>
        <taxon>Blattodea</taxon>
        <taxon>Blattoidea</taxon>
        <taxon>Termitoidae</taxon>
        <taxon>Kalotermitidae</taxon>
        <taxon>Cryptotermitinae</taxon>
        <taxon>Cryptotermes</taxon>
    </lineage>
</organism>
<evidence type="ECO:0000256" key="1">
    <source>
        <dbReference type="SAM" id="MobiDB-lite"/>
    </source>
</evidence>
<keyword evidence="3" id="KW-1185">Reference proteome</keyword>
<protein>
    <submittedName>
        <fullName evidence="2">Uncharacterized protein</fullName>
    </submittedName>
</protein>